<dbReference type="HOGENOM" id="CLU_093384_0_0_7"/>
<dbReference type="OrthoDB" id="5470322at2"/>
<evidence type="ECO:0000313" key="2">
    <source>
        <dbReference type="Proteomes" id="UP000006055"/>
    </source>
</evidence>
<keyword evidence="2" id="KW-1185">Reference proteome</keyword>
<dbReference type="EMBL" id="CP003360">
    <property type="protein sequence ID" value="AFM27287.1"/>
    <property type="molecule type" value="Genomic_DNA"/>
</dbReference>
<dbReference type="eggNOG" id="ENOG5032QH6">
    <property type="taxonomic scope" value="Bacteria"/>
</dbReference>
<name>I4CCJ6_DESTA</name>
<accession>I4CCJ6</accession>
<dbReference type="Proteomes" id="UP000006055">
    <property type="component" value="Chromosome"/>
</dbReference>
<evidence type="ECO:0000313" key="1">
    <source>
        <dbReference type="EMBL" id="AFM27287.1"/>
    </source>
</evidence>
<gene>
    <name evidence="1" type="ordered locus">Desti_4665</name>
</gene>
<reference evidence="2" key="1">
    <citation type="submission" date="2012-06" db="EMBL/GenBank/DDBJ databases">
        <title>Complete sequence of chromosome of Desulfomonile tiedjei DSM 6799.</title>
        <authorList>
            <person name="Lucas S."/>
            <person name="Copeland A."/>
            <person name="Lapidus A."/>
            <person name="Glavina del Rio T."/>
            <person name="Dalin E."/>
            <person name="Tice H."/>
            <person name="Bruce D."/>
            <person name="Goodwin L."/>
            <person name="Pitluck S."/>
            <person name="Peters L."/>
            <person name="Ovchinnikova G."/>
            <person name="Zeytun A."/>
            <person name="Lu M."/>
            <person name="Kyrpides N."/>
            <person name="Mavromatis K."/>
            <person name="Ivanova N."/>
            <person name="Brettin T."/>
            <person name="Detter J.C."/>
            <person name="Han C."/>
            <person name="Larimer F."/>
            <person name="Land M."/>
            <person name="Hauser L."/>
            <person name="Markowitz V."/>
            <person name="Cheng J.-F."/>
            <person name="Hugenholtz P."/>
            <person name="Woyke T."/>
            <person name="Wu D."/>
            <person name="Spring S."/>
            <person name="Schroeder M."/>
            <person name="Brambilla E."/>
            <person name="Klenk H.-P."/>
            <person name="Eisen J.A."/>
        </authorList>
    </citation>
    <scope>NUCLEOTIDE SEQUENCE [LARGE SCALE GENOMIC DNA]</scope>
    <source>
        <strain evidence="2">ATCC 49306 / DSM 6799 / DCB-1</strain>
    </source>
</reference>
<sequence>MNLCVPDSKKSCAACCGLYNVTNGTRQHLERNLAERTILFATTERTADSLESFQHAVRRAESVQPLDSIIHVCEFAGFLDTEHSLVGCMLHPSAPDNRNVDLRGMCHYGSMACKAFYCPAWKELPSRMTKVICSAVEDWHLYGLVATDVHFVRAIFDFLDVVAGTDSWDSEVLNNKALSAFRRVLLWKQHWQGAPCSHVRRSAYYIKRDSCIESKSPVERILGSLEFAYRESFDSPAMRDCIETGLNDLAAACFS</sequence>
<organism evidence="1 2">
    <name type="scientific">Desulfomonile tiedjei (strain ATCC 49306 / DSM 6799 / DCB-1)</name>
    <dbReference type="NCBI Taxonomy" id="706587"/>
    <lineage>
        <taxon>Bacteria</taxon>
        <taxon>Pseudomonadati</taxon>
        <taxon>Thermodesulfobacteriota</taxon>
        <taxon>Desulfomonilia</taxon>
        <taxon>Desulfomonilales</taxon>
        <taxon>Desulfomonilaceae</taxon>
        <taxon>Desulfomonile</taxon>
    </lineage>
</organism>
<proteinExistence type="predicted"/>
<dbReference type="KEGG" id="dti:Desti_4665"/>
<dbReference type="RefSeq" id="WP_014812396.1">
    <property type="nucleotide sequence ID" value="NC_018025.1"/>
</dbReference>
<dbReference type="AlphaFoldDB" id="I4CCJ6"/>
<protein>
    <submittedName>
        <fullName evidence="1">Uncharacterized protein</fullName>
    </submittedName>
</protein>